<evidence type="ECO:0000256" key="1">
    <source>
        <dbReference type="ARBA" id="ARBA00008175"/>
    </source>
</evidence>
<dbReference type="GO" id="GO:0060090">
    <property type="term" value="F:molecular adaptor activity"/>
    <property type="evidence" value="ECO:0007669"/>
    <property type="project" value="TreeGrafter"/>
</dbReference>
<evidence type="ECO:0000256" key="2">
    <source>
        <dbReference type="ARBA" id="ARBA00022737"/>
    </source>
</evidence>
<dbReference type="Gene3D" id="1.20.5.420">
    <property type="entry name" value="Immunoglobulin FC, subunit C"/>
    <property type="match status" value="1"/>
</dbReference>
<dbReference type="InterPro" id="IPR019734">
    <property type="entry name" value="TPR_rpt"/>
</dbReference>
<dbReference type="EMBL" id="AYKW01000013">
    <property type="protein sequence ID" value="PIL30947.1"/>
    <property type="molecule type" value="Genomic_DNA"/>
</dbReference>
<sequence length="347" mass="36319">MSNKQRLVLSILDFLNQSIRDGTVKQDDQEGLEVAIQCIGEAFGVNPEDQSQVDRLSVKPATLLSIFEVFLKTRDKLSSGSATESSSPPAAPSAADKAAAEKHKAAGNAQMSAKKYDDAIKSYTQAIGLDPTNTVYYSNRAAAYSSKAEHSSAVLDAEKAIETDPSFVKGYHRLGHANYCLADYKAAAAAFRRGLDVDPSNASLKSGLQNAEARIEPEENFDDMPPLDPPTREGGADIAGAGAGAGGAPNMGGMADMLRNMGMGGGGGAGGGGMPDLASLMNNPMMMQMAQQMMANGGMERLMENPSVANMMNRMQSGGGMPSMAELMSDPSLRDMARQFGAGGGSQ</sequence>
<evidence type="ECO:0000256" key="3">
    <source>
        <dbReference type="ARBA" id="ARBA00022803"/>
    </source>
</evidence>
<evidence type="ECO:0000259" key="6">
    <source>
        <dbReference type="Pfam" id="PF16546"/>
    </source>
</evidence>
<dbReference type="InterPro" id="IPR032374">
    <property type="entry name" value="SGTA_dimer"/>
</dbReference>
<evidence type="ECO:0000313" key="7">
    <source>
        <dbReference type="EMBL" id="PIL30947.1"/>
    </source>
</evidence>
<proteinExistence type="inferred from homology"/>
<dbReference type="GO" id="GO:0072380">
    <property type="term" value="C:TRC complex"/>
    <property type="evidence" value="ECO:0007669"/>
    <property type="project" value="TreeGrafter"/>
</dbReference>
<comment type="caution">
    <text evidence="7">The sequence shown here is derived from an EMBL/GenBank/DDBJ whole genome shotgun (WGS) entry which is preliminary data.</text>
</comment>
<feature type="repeat" description="TPR" evidence="4">
    <location>
        <begin position="168"/>
        <end position="201"/>
    </location>
</feature>
<keyword evidence="8" id="KW-1185">Reference proteome</keyword>
<dbReference type="Pfam" id="PF13181">
    <property type="entry name" value="TPR_8"/>
    <property type="match status" value="1"/>
</dbReference>
<dbReference type="Pfam" id="PF16546">
    <property type="entry name" value="SGTA_dimer"/>
    <property type="match status" value="1"/>
</dbReference>
<evidence type="ECO:0000256" key="4">
    <source>
        <dbReference type="PROSITE-ProRule" id="PRU00339"/>
    </source>
</evidence>
<keyword evidence="2" id="KW-0677">Repeat</keyword>
<reference evidence="7 8" key="1">
    <citation type="journal article" date="2015" name="Sci. Rep.">
        <title>Chromosome-level genome map provides insights into diverse defense mechanisms in the medicinal fungus Ganoderma sinense.</title>
        <authorList>
            <person name="Zhu Y."/>
            <person name="Xu J."/>
            <person name="Sun C."/>
            <person name="Zhou S."/>
            <person name="Xu H."/>
            <person name="Nelson D.R."/>
            <person name="Qian J."/>
            <person name="Song J."/>
            <person name="Luo H."/>
            <person name="Xiang L."/>
            <person name="Li Y."/>
            <person name="Xu Z."/>
            <person name="Ji A."/>
            <person name="Wang L."/>
            <person name="Lu S."/>
            <person name="Hayward A."/>
            <person name="Sun W."/>
            <person name="Li X."/>
            <person name="Schwartz D.C."/>
            <person name="Wang Y."/>
            <person name="Chen S."/>
        </authorList>
    </citation>
    <scope>NUCLEOTIDE SEQUENCE [LARGE SCALE GENOMIC DNA]</scope>
    <source>
        <strain evidence="7 8">ZZ0214-1</strain>
    </source>
</reference>
<dbReference type="OrthoDB" id="2335338at2759"/>
<dbReference type="PROSITE" id="PS50005">
    <property type="entry name" value="TPR"/>
    <property type="match status" value="2"/>
</dbReference>
<dbReference type="Gene3D" id="1.25.40.10">
    <property type="entry name" value="Tetratricopeptide repeat domain"/>
    <property type="match status" value="1"/>
</dbReference>
<dbReference type="InterPro" id="IPR047150">
    <property type="entry name" value="SGT"/>
</dbReference>
<keyword evidence="3 4" id="KW-0802">TPR repeat</keyword>
<dbReference type="FunFam" id="1.20.5.420:FF:000005">
    <property type="entry name" value="Hsc70 cochaperone (SGT), putative"/>
    <property type="match status" value="1"/>
</dbReference>
<evidence type="ECO:0000313" key="8">
    <source>
        <dbReference type="Proteomes" id="UP000230002"/>
    </source>
</evidence>
<dbReference type="PANTHER" id="PTHR45831:SF2">
    <property type="entry name" value="LD24721P"/>
    <property type="match status" value="1"/>
</dbReference>
<feature type="repeat" description="TPR" evidence="4">
    <location>
        <begin position="100"/>
        <end position="133"/>
    </location>
</feature>
<dbReference type="PANTHER" id="PTHR45831">
    <property type="entry name" value="LD24721P"/>
    <property type="match status" value="1"/>
</dbReference>
<comment type="similarity">
    <text evidence="1">Belongs to the SGT family.</text>
</comment>
<feature type="domain" description="SGTA homodimerisation" evidence="6">
    <location>
        <begin position="3"/>
        <end position="69"/>
    </location>
</feature>
<feature type="region of interest" description="Disordered" evidence="5">
    <location>
        <begin position="78"/>
        <end position="108"/>
    </location>
</feature>
<dbReference type="InterPro" id="IPR011990">
    <property type="entry name" value="TPR-like_helical_dom_sf"/>
</dbReference>
<dbReference type="Proteomes" id="UP000230002">
    <property type="component" value="Unassembled WGS sequence"/>
</dbReference>
<dbReference type="STRING" id="1077348.A0A2G8SB07"/>
<dbReference type="AlphaFoldDB" id="A0A2G8SB07"/>
<dbReference type="SMART" id="SM00028">
    <property type="entry name" value="TPR"/>
    <property type="match status" value="3"/>
</dbReference>
<dbReference type="SUPFAM" id="SSF48452">
    <property type="entry name" value="TPR-like"/>
    <property type="match status" value="1"/>
</dbReference>
<evidence type="ECO:0000256" key="5">
    <source>
        <dbReference type="SAM" id="MobiDB-lite"/>
    </source>
</evidence>
<gene>
    <name evidence="7" type="ORF">GSI_07116</name>
</gene>
<dbReference type="Pfam" id="PF13414">
    <property type="entry name" value="TPR_11"/>
    <property type="match status" value="1"/>
</dbReference>
<feature type="compositionally biased region" description="Low complexity" evidence="5">
    <location>
        <begin position="78"/>
        <end position="97"/>
    </location>
</feature>
<dbReference type="GO" id="GO:0016020">
    <property type="term" value="C:membrane"/>
    <property type="evidence" value="ECO:0007669"/>
    <property type="project" value="TreeGrafter"/>
</dbReference>
<dbReference type="GO" id="GO:0006620">
    <property type="term" value="P:post-translational protein targeting to endoplasmic reticulum membrane"/>
    <property type="evidence" value="ECO:0007669"/>
    <property type="project" value="TreeGrafter"/>
</dbReference>
<accession>A0A2G8SB07</accession>
<organism evidence="7 8">
    <name type="scientific">Ganoderma sinense ZZ0214-1</name>
    <dbReference type="NCBI Taxonomy" id="1077348"/>
    <lineage>
        <taxon>Eukaryota</taxon>
        <taxon>Fungi</taxon>
        <taxon>Dikarya</taxon>
        <taxon>Basidiomycota</taxon>
        <taxon>Agaricomycotina</taxon>
        <taxon>Agaricomycetes</taxon>
        <taxon>Polyporales</taxon>
        <taxon>Polyporaceae</taxon>
        <taxon>Ganoderma</taxon>
    </lineage>
</organism>
<protein>
    <submittedName>
        <fullName evidence="7">Transporter</fullName>
    </submittedName>
</protein>
<name>A0A2G8SB07_9APHY</name>